<evidence type="ECO:0000313" key="2">
    <source>
        <dbReference type="Proteomes" id="UP001140513"/>
    </source>
</evidence>
<dbReference type="EMBL" id="JAPEUX010000007">
    <property type="protein sequence ID" value="KAJ4348830.1"/>
    <property type="molecule type" value="Genomic_DNA"/>
</dbReference>
<dbReference type="RefSeq" id="XP_056068218.1">
    <property type="nucleotide sequence ID" value="XM_056218953.1"/>
</dbReference>
<protein>
    <submittedName>
        <fullName evidence="1">Uncharacterized protein</fullName>
    </submittedName>
</protein>
<dbReference type="GeneID" id="80913738"/>
<dbReference type="AlphaFoldDB" id="A0A9W8XFF1"/>
<dbReference type="OrthoDB" id="1896086at2759"/>
<proteinExistence type="predicted"/>
<dbReference type="Proteomes" id="UP001140513">
    <property type="component" value="Unassembled WGS sequence"/>
</dbReference>
<sequence length="192" mass="21435">MDIAWNPWMGMDSNSFEIEGNDCNNWKVVRPFQPEVDEIRFNAQATAPLPLEAVQDLFRIYKTKIQSPLVPASGDALEAVYVTKDFFQASPGGVTSDSLKDDTLAFFSIVMSYAKTSTDFSSEPGRSIKSIIPIMPRNDFTTIYKRLKEDNAIPTIDGSLWDLVSKLSCYKNEGDDGTTIAYVERIPAALRC</sequence>
<evidence type="ECO:0000313" key="1">
    <source>
        <dbReference type="EMBL" id="KAJ4348830.1"/>
    </source>
</evidence>
<gene>
    <name evidence="1" type="ORF">N0V89_010208</name>
</gene>
<reference evidence="1" key="1">
    <citation type="submission" date="2022-10" db="EMBL/GenBank/DDBJ databases">
        <title>Tapping the CABI collections for fungal endophytes: first genome assemblies for Collariella, Neodidymelliopsis, Ascochyta clinopodiicola, Didymella pomorum, Didymosphaeria variabile, Neocosmospora piperis and Neocucurbitaria cava.</title>
        <authorList>
            <person name="Hill R."/>
        </authorList>
    </citation>
    <scope>NUCLEOTIDE SEQUENCE</scope>
    <source>
        <strain evidence="1">IMI 356815</strain>
    </source>
</reference>
<comment type="caution">
    <text evidence="1">The sequence shown here is derived from an EMBL/GenBank/DDBJ whole genome shotgun (WGS) entry which is preliminary data.</text>
</comment>
<organism evidence="1 2">
    <name type="scientific">Didymosphaeria variabile</name>
    <dbReference type="NCBI Taxonomy" id="1932322"/>
    <lineage>
        <taxon>Eukaryota</taxon>
        <taxon>Fungi</taxon>
        <taxon>Dikarya</taxon>
        <taxon>Ascomycota</taxon>
        <taxon>Pezizomycotina</taxon>
        <taxon>Dothideomycetes</taxon>
        <taxon>Pleosporomycetidae</taxon>
        <taxon>Pleosporales</taxon>
        <taxon>Massarineae</taxon>
        <taxon>Didymosphaeriaceae</taxon>
        <taxon>Didymosphaeria</taxon>
    </lineage>
</organism>
<name>A0A9W8XFF1_9PLEO</name>
<accession>A0A9W8XFF1</accession>
<keyword evidence="2" id="KW-1185">Reference proteome</keyword>